<reference evidence="3" key="1">
    <citation type="submission" date="2022-08" db="EMBL/GenBank/DDBJ databases">
        <title>The genomic sequence of strain Paenibacillus sp. SCIV0701.</title>
        <authorList>
            <person name="Zhao H."/>
        </authorList>
    </citation>
    <scope>NUCLEOTIDE SEQUENCE</scope>
    <source>
        <strain evidence="3">SCIV0701</strain>
    </source>
</reference>
<dbReference type="InterPro" id="IPR050490">
    <property type="entry name" value="Bact_solute-bd_prot1"/>
</dbReference>
<dbReference type="AlphaFoldDB" id="A0A9X2MV35"/>
<dbReference type="Gene3D" id="3.40.190.10">
    <property type="entry name" value="Periplasmic binding protein-like II"/>
    <property type="match status" value="1"/>
</dbReference>
<dbReference type="Pfam" id="PF01547">
    <property type="entry name" value="SBP_bac_1"/>
    <property type="match status" value="1"/>
</dbReference>
<comment type="caution">
    <text evidence="3">The sequence shown here is derived from an EMBL/GenBank/DDBJ whole genome shotgun (WGS) entry which is preliminary data.</text>
</comment>
<gene>
    <name evidence="3" type="ORF">NQZ67_21285</name>
</gene>
<dbReference type="PANTHER" id="PTHR43649:SF32">
    <property type="entry name" value="SUGAR BINDING SECRETED PROTEIN"/>
    <property type="match status" value="1"/>
</dbReference>
<evidence type="ECO:0000256" key="2">
    <source>
        <dbReference type="SAM" id="SignalP"/>
    </source>
</evidence>
<keyword evidence="2" id="KW-0732">Signal</keyword>
<evidence type="ECO:0000256" key="1">
    <source>
        <dbReference type="SAM" id="MobiDB-lite"/>
    </source>
</evidence>
<dbReference type="InterPro" id="IPR006059">
    <property type="entry name" value="SBP"/>
</dbReference>
<dbReference type="PROSITE" id="PS51257">
    <property type="entry name" value="PROKAR_LIPOPROTEIN"/>
    <property type="match status" value="1"/>
</dbReference>
<feature type="signal peptide" evidence="2">
    <location>
        <begin position="1"/>
        <end position="26"/>
    </location>
</feature>
<accession>A0A9X2MV35</accession>
<proteinExistence type="predicted"/>
<dbReference type="SUPFAM" id="SSF53850">
    <property type="entry name" value="Periplasmic binding protein-like II"/>
    <property type="match status" value="1"/>
</dbReference>
<protein>
    <submittedName>
        <fullName evidence="3">Extracellular solute-binding protein</fullName>
    </submittedName>
</protein>
<evidence type="ECO:0000313" key="4">
    <source>
        <dbReference type="Proteomes" id="UP001141950"/>
    </source>
</evidence>
<sequence length="454" mass="49250">MINGKTKQMLTLALTAILAFALTACSGNGGSGNNGNNSAGGGNASSEPSANTGGSGSTGENVELSFWTLGNVNYEELAKEYMAEHPNVKITIQNTGDQTAHHNNLTTALSAGSGAPDIFQLEIGFMERFINAQDKFYNLNDLGAADLKGDYLDWKWQQASSTDGKFQIGLPTDIAPTVAYYRVDLAEQAGLPTDPKEFSAAIDTWDKFAAVAKQFKDATGKPFVDSRDLIYNALRDQSDGQIYYDKNDGSFIGDKNPQVKKAYDFTVKGIQEGWVANFALWAPEWSQATNEGGFIVLPGPAWMLGNIKSNGPDSAGQWRIAQLPEGAGNWGGSFISLPKEGKHPEEAYAFISWMVNKENQMKTFETKGLMPSIPALFEEPAFKDLTDEFLGGQASATEFAAAAATVEPVYYGPLHDQTDSFIKEALQNVQEKQADPEKEWEAALDKIKRLAARS</sequence>
<feature type="chain" id="PRO_5040937719" evidence="2">
    <location>
        <begin position="27"/>
        <end position="454"/>
    </location>
</feature>
<feature type="region of interest" description="Disordered" evidence="1">
    <location>
        <begin position="36"/>
        <end position="57"/>
    </location>
</feature>
<organism evidence="3 4">
    <name type="scientific">Paenibacillus soyae</name>
    <dbReference type="NCBI Taxonomy" id="2969249"/>
    <lineage>
        <taxon>Bacteria</taxon>
        <taxon>Bacillati</taxon>
        <taxon>Bacillota</taxon>
        <taxon>Bacilli</taxon>
        <taxon>Bacillales</taxon>
        <taxon>Paenibacillaceae</taxon>
        <taxon>Paenibacillus</taxon>
    </lineage>
</organism>
<dbReference type="RefSeq" id="WP_257449848.1">
    <property type="nucleotide sequence ID" value="NZ_JANIPJ010000017.1"/>
</dbReference>
<dbReference type="EMBL" id="JANIPJ010000017">
    <property type="protein sequence ID" value="MCR2806418.1"/>
    <property type="molecule type" value="Genomic_DNA"/>
</dbReference>
<dbReference type="Proteomes" id="UP001141950">
    <property type="component" value="Unassembled WGS sequence"/>
</dbReference>
<dbReference type="PANTHER" id="PTHR43649">
    <property type="entry name" value="ARABINOSE-BINDING PROTEIN-RELATED"/>
    <property type="match status" value="1"/>
</dbReference>
<name>A0A9X2MV35_9BACL</name>
<evidence type="ECO:0000313" key="3">
    <source>
        <dbReference type="EMBL" id="MCR2806418.1"/>
    </source>
</evidence>
<keyword evidence="4" id="KW-1185">Reference proteome</keyword>